<dbReference type="Pfam" id="PF00248">
    <property type="entry name" value="Aldo_ket_red"/>
    <property type="match status" value="1"/>
</dbReference>
<dbReference type="InterPro" id="IPR020471">
    <property type="entry name" value="AKR"/>
</dbReference>
<sequence>MRIPPSLGSEIPLMQYRTLGRTGIKVSPYALGALNFATQFGNAEADSARIIHKALDAGINLVDTADSYGDSEEVVGRALKGRRDDVVLTSKFGLGADEHHRGASRRWITTAIENSLRRLQTDHIDVFQLQRPDPETDIEETLSALSDLVHVGKIRSFGTSMLPASDIVNAHWVSERRGLERLRTEQPPYSILNRSVEREIFPVAEQFGMGILVWGPLGQGMLTGRVRRGQTTDLNRAKYFTTFTDERRIDAVEELVTLSEEAGITMPHLAMAFAISHPAVTSALLGARTEAQLDDLLAGVDTVLSDDVLDRIDQIVAPGTDIGTLDQAYVPAAIAQVGLRRRPVGQRGAA</sequence>
<keyword evidence="1" id="KW-0560">Oxidoreductase</keyword>
<evidence type="ECO:0000259" key="2">
    <source>
        <dbReference type="Pfam" id="PF00248"/>
    </source>
</evidence>
<dbReference type="RefSeq" id="WP_345375831.1">
    <property type="nucleotide sequence ID" value="NZ_BAABLM010000003.1"/>
</dbReference>
<evidence type="ECO:0000256" key="1">
    <source>
        <dbReference type="ARBA" id="ARBA00023002"/>
    </source>
</evidence>
<dbReference type="PANTHER" id="PTHR43364">
    <property type="entry name" value="NADH-SPECIFIC METHYLGLYOXAL REDUCTASE-RELATED"/>
    <property type="match status" value="1"/>
</dbReference>
<name>A0ABP8VYS6_9MICO</name>
<dbReference type="InterPro" id="IPR050523">
    <property type="entry name" value="AKR_Detox_Biosynth"/>
</dbReference>
<keyword evidence="4" id="KW-1185">Reference proteome</keyword>
<proteinExistence type="predicted"/>
<evidence type="ECO:0000313" key="4">
    <source>
        <dbReference type="Proteomes" id="UP001501295"/>
    </source>
</evidence>
<reference evidence="4" key="1">
    <citation type="journal article" date="2019" name="Int. J. Syst. Evol. Microbiol.">
        <title>The Global Catalogue of Microorganisms (GCM) 10K type strain sequencing project: providing services to taxonomists for standard genome sequencing and annotation.</title>
        <authorList>
            <consortium name="The Broad Institute Genomics Platform"/>
            <consortium name="The Broad Institute Genome Sequencing Center for Infectious Disease"/>
            <person name="Wu L."/>
            <person name="Ma J."/>
        </authorList>
    </citation>
    <scope>NUCLEOTIDE SEQUENCE [LARGE SCALE GENOMIC DNA]</scope>
    <source>
        <strain evidence="4">JCM 18956</strain>
    </source>
</reference>
<dbReference type="PANTHER" id="PTHR43364:SF4">
    <property type="entry name" value="NAD(P)-LINKED OXIDOREDUCTASE SUPERFAMILY PROTEIN"/>
    <property type="match status" value="1"/>
</dbReference>
<evidence type="ECO:0000313" key="3">
    <source>
        <dbReference type="EMBL" id="GAA4676442.1"/>
    </source>
</evidence>
<dbReference type="PRINTS" id="PR00069">
    <property type="entry name" value="ALDKETRDTASE"/>
</dbReference>
<dbReference type="InterPro" id="IPR023210">
    <property type="entry name" value="NADP_OxRdtase_dom"/>
</dbReference>
<accession>A0ABP8VYS6</accession>
<feature type="domain" description="NADP-dependent oxidoreductase" evidence="2">
    <location>
        <begin position="31"/>
        <end position="316"/>
    </location>
</feature>
<gene>
    <name evidence="3" type="ORF">GCM10025780_21310</name>
</gene>
<organism evidence="3 4">
    <name type="scientific">Frondihabitans cladoniiphilus</name>
    <dbReference type="NCBI Taxonomy" id="715785"/>
    <lineage>
        <taxon>Bacteria</taxon>
        <taxon>Bacillati</taxon>
        <taxon>Actinomycetota</taxon>
        <taxon>Actinomycetes</taxon>
        <taxon>Micrococcales</taxon>
        <taxon>Microbacteriaceae</taxon>
        <taxon>Frondihabitans</taxon>
    </lineage>
</organism>
<dbReference type="SUPFAM" id="SSF51430">
    <property type="entry name" value="NAD(P)-linked oxidoreductase"/>
    <property type="match status" value="1"/>
</dbReference>
<dbReference type="EMBL" id="BAABLM010000003">
    <property type="protein sequence ID" value="GAA4676442.1"/>
    <property type="molecule type" value="Genomic_DNA"/>
</dbReference>
<dbReference type="Proteomes" id="UP001501295">
    <property type="component" value="Unassembled WGS sequence"/>
</dbReference>
<comment type="caution">
    <text evidence="3">The sequence shown here is derived from an EMBL/GenBank/DDBJ whole genome shotgun (WGS) entry which is preliminary data.</text>
</comment>
<protein>
    <submittedName>
        <fullName evidence="3">Aldo/keto reductase</fullName>
    </submittedName>
</protein>
<dbReference type="Gene3D" id="3.20.20.100">
    <property type="entry name" value="NADP-dependent oxidoreductase domain"/>
    <property type="match status" value="1"/>
</dbReference>
<dbReference type="InterPro" id="IPR036812">
    <property type="entry name" value="NAD(P)_OxRdtase_dom_sf"/>
</dbReference>